<dbReference type="RefSeq" id="WP_209692178.1">
    <property type="nucleotide sequence ID" value="NZ_JAGINT010000001.1"/>
</dbReference>
<dbReference type="EMBL" id="JAGINT010000001">
    <property type="protein sequence ID" value="MBP2348926.1"/>
    <property type="molecule type" value="Genomic_DNA"/>
</dbReference>
<dbReference type="InterPro" id="IPR004927">
    <property type="entry name" value="MerB"/>
</dbReference>
<dbReference type="EMBL" id="JAGINT010000002">
    <property type="protein sequence ID" value="MBP2357583.1"/>
    <property type="molecule type" value="Genomic_DNA"/>
</dbReference>
<comment type="caution">
    <text evidence="1">The sequence shown here is derived from an EMBL/GenBank/DDBJ whole genome shotgun (WGS) entry which is preliminary data.</text>
</comment>
<accession>A0ABS4UBE4</accession>
<evidence type="ECO:0008006" key="4">
    <source>
        <dbReference type="Google" id="ProtNLM"/>
    </source>
</evidence>
<organism evidence="1 3">
    <name type="scientific">Kribbella aluminosa</name>
    <dbReference type="NCBI Taxonomy" id="416017"/>
    <lineage>
        <taxon>Bacteria</taxon>
        <taxon>Bacillati</taxon>
        <taxon>Actinomycetota</taxon>
        <taxon>Actinomycetes</taxon>
        <taxon>Propionibacteriales</taxon>
        <taxon>Kribbellaceae</taxon>
        <taxon>Kribbella</taxon>
    </lineage>
</organism>
<protein>
    <recommendedName>
        <fullName evidence="4">Alkylmercury lyase</fullName>
    </recommendedName>
</protein>
<dbReference type="Proteomes" id="UP000755585">
    <property type="component" value="Unassembled WGS sequence"/>
</dbReference>
<evidence type="ECO:0000313" key="1">
    <source>
        <dbReference type="EMBL" id="MBP2348926.1"/>
    </source>
</evidence>
<gene>
    <name evidence="1" type="ORF">JOF29_000009</name>
    <name evidence="2" type="ORF">JOF29_008693</name>
</gene>
<evidence type="ECO:0000313" key="2">
    <source>
        <dbReference type="EMBL" id="MBP2357583.1"/>
    </source>
</evidence>
<dbReference type="Pfam" id="PF03243">
    <property type="entry name" value="MerB"/>
    <property type="match status" value="1"/>
</dbReference>
<dbReference type="Gene3D" id="3.30.450.410">
    <property type="match status" value="1"/>
</dbReference>
<dbReference type="InterPro" id="IPR053717">
    <property type="entry name" value="MerB_lyase_sf"/>
</dbReference>
<keyword evidence="3" id="KW-1185">Reference proteome</keyword>
<evidence type="ECO:0000313" key="3">
    <source>
        <dbReference type="Proteomes" id="UP000755585"/>
    </source>
</evidence>
<sequence length="317" mass="33428">MKLEVLHVRDCPNLPLMLQRLAEVTDLPVTTRLIESDDDAARFGMAGSPTLLIDGTDPFTTADDCACGVSCRLYRDEHGRIVPALSIDQLRAAITAAGRIDDSAPREVLSAWRTRALPLDPVEKAVHQTILRAFATNGAPPTAADLALVAADGAKTTAEVLTALHEADAIRLAPDGQVAVAYPFSATPTRHRVRIVDPGGGGVDVYAMCAIDALGMAPMLGRDTRIESVDVITGQPITVTTTDGRTTWQPAAAVVFIGADAGGGPSADCCCDYLNFFADHSAAQAWTSSHPGIPGQILNQPDAEELAVRLFQPLLAT</sequence>
<reference evidence="1 3" key="1">
    <citation type="submission" date="2021-03" db="EMBL/GenBank/DDBJ databases">
        <title>Sequencing the genomes of 1000 actinobacteria strains.</title>
        <authorList>
            <person name="Klenk H.-P."/>
        </authorList>
    </citation>
    <scope>NUCLEOTIDE SEQUENCE [LARGE SCALE GENOMIC DNA]</scope>
    <source>
        <strain evidence="1 3">DSM 18824</strain>
    </source>
</reference>
<proteinExistence type="predicted"/>
<name>A0ABS4UBE4_9ACTN</name>
<dbReference type="SUPFAM" id="SSF160387">
    <property type="entry name" value="NosL/MerB-like"/>
    <property type="match status" value="1"/>
</dbReference>